<evidence type="ECO:0000313" key="3">
    <source>
        <dbReference type="Proteomes" id="UP000647587"/>
    </source>
</evidence>
<proteinExistence type="predicted"/>
<sequence>MKLTWRHIARALLATALWVGIGLYKRTQDGQPLVEATWAELPLGAVVFAVSLVWVSRRRR</sequence>
<keyword evidence="1" id="KW-0812">Transmembrane</keyword>
<gene>
    <name evidence="2" type="ORF">GCM10008955_24310</name>
</gene>
<feature type="transmembrane region" description="Helical" evidence="1">
    <location>
        <begin position="7"/>
        <end position="24"/>
    </location>
</feature>
<keyword evidence="1" id="KW-1133">Transmembrane helix</keyword>
<protein>
    <submittedName>
        <fullName evidence="2">Uncharacterized protein</fullName>
    </submittedName>
</protein>
<evidence type="ECO:0000313" key="2">
    <source>
        <dbReference type="EMBL" id="GGK29659.1"/>
    </source>
</evidence>
<accession>A0ABQ2EZN6</accession>
<organism evidence="2 3">
    <name type="scientific">Deinococcus malanensis</name>
    <dbReference type="NCBI Taxonomy" id="1706855"/>
    <lineage>
        <taxon>Bacteria</taxon>
        <taxon>Thermotogati</taxon>
        <taxon>Deinococcota</taxon>
        <taxon>Deinococci</taxon>
        <taxon>Deinococcales</taxon>
        <taxon>Deinococcaceae</taxon>
        <taxon>Deinococcus</taxon>
    </lineage>
</organism>
<evidence type="ECO:0000256" key="1">
    <source>
        <dbReference type="SAM" id="Phobius"/>
    </source>
</evidence>
<keyword evidence="3" id="KW-1185">Reference proteome</keyword>
<keyword evidence="1" id="KW-0472">Membrane</keyword>
<dbReference type="RefSeq" id="WP_189008874.1">
    <property type="nucleotide sequence ID" value="NZ_BMPP01000009.1"/>
</dbReference>
<dbReference type="EMBL" id="BMPP01000009">
    <property type="protein sequence ID" value="GGK29659.1"/>
    <property type="molecule type" value="Genomic_DNA"/>
</dbReference>
<comment type="caution">
    <text evidence="2">The sequence shown here is derived from an EMBL/GenBank/DDBJ whole genome shotgun (WGS) entry which is preliminary data.</text>
</comment>
<dbReference type="Proteomes" id="UP000647587">
    <property type="component" value="Unassembled WGS sequence"/>
</dbReference>
<name>A0ABQ2EZN6_9DEIO</name>
<feature type="transmembrane region" description="Helical" evidence="1">
    <location>
        <begin position="36"/>
        <end position="55"/>
    </location>
</feature>
<reference evidence="3" key="1">
    <citation type="journal article" date="2019" name="Int. J. Syst. Evol. Microbiol.">
        <title>The Global Catalogue of Microorganisms (GCM) 10K type strain sequencing project: providing services to taxonomists for standard genome sequencing and annotation.</title>
        <authorList>
            <consortium name="The Broad Institute Genomics Platform"/>
            <consortium name="The Broad Institute Genome Sequencing Center for Infectious Disease"/>
            <person name="Wu L."/>
            <person name="Ma J."/>
        </authorList>
    </citation>
    <scope>NUCLEOTIDE SEQUENCE [LARGE SCALE GENOMIC DNA]</scope>
    <source>
        <strain evidence="3">JCM 30331</strain>
    </source>
</reference>